<evidence type="ECO:0000313" key="2">
    <source>
        <dbReference type="Proteomes" id="UP000318126"/>
    </source>
</evidence>
<comment type="caution">
    <text evidence="1">The sequence shown here is derived from an EMBL/GenBank/DDBJ whole genome shotgun (WGS) entry which is preliminary data.</text>
</comment>
<accession>A0A553JTY2</accession>
<dbReference type="RefSeq" id="WP_143563001.1">
    <property type="nucleotide sequence ID" value="NZ_BMPL01000002.1"/>
</dbReference>
<name>A0A553JTY2_SHEHA</name>
<dbReference type="Proteomes" id="UP000318126">
    <property type="component" value="Unassembled WGS sequence"/>
</dbReference>
<organism evidence="1 2">
    <name type="scientific">Shewanella hanedai</name>
    <name type="common">Alteromonas hanedai</name>
    <dbReference type="NCBI Taxonomy" id="25"/>
    <lineage>
        <taxon>Bacteria</taxon>
        <taxon>Pseudomonadati</taxon>
        <taxon>Pseudomonadota</taxon>
        <taxon>Gammaproteobacteria</taxon>
        <taxon>Alteromonadales</taxon>
        <taxon>Shewanellaceae</taxon>
        <taxon>Shewanella</taxon>
    </lineage>
</organism>
<dbReference type="AlphaFoldDB" id="A0A553JTY2"/>
<sequence>MVTHAEEVKKNSIDDYLTLGTTDSIYGSDDFYAHDRTQIGNQIKTFIPPLLTPAVTQHAYVLPPGAFRLDFSQRYISLDGNDFFKDGTPNTDVFSNFEVNRQLSDLDLFYGFDLNTKYLHSFTLRVNIPYRTVETNGSVNPNGQPFISLENAGSSSHIGDVGVFLKKKILDQANSGFGLAMVGAVFLPTGSNEATFGSNGRISARRPQPPNTVAAQGFDAVQRANVANGTWGDGRCFFRNFNIDNRELCNNNPAFSAPSAAVQSFAPGGSNFDNSFVGDFPFNNGVFGRFSADGRLPSILQSGTGSTSFLVGAFLTKQFSENSFIGRSALHGGFSHKFVSEDDGIDPGDITTYFTSFVKPIYKDYLSLDLSLIAFDREEDTYAGNIPEPEIHTCVAEDLGVISNCGSVGEEAFVFDVGHRPGFSGGLTGFVAPSLIFSPNPQLRFTLSSLFRVIEPDLGPAPEAVFRFSISTIL</sequence>
<keyword evidence="2" id="KW-1185">Reference proteome</keyword>
<dbReference type="EMBL" id="VKGK01000002">
    <property type="protein sequence ID" value="TRY15906.1"/>
    <property type="molecule type" value="Genomic_DNA"/>
</dbReference>
<protein>
    <submittedName>
        <fullName evidence="1">Uncharacterized protein</fullName>
    </submittedName>
</protein>
<reference evidence="2" key="1">
    <citation type="submission" date="2019-07" db="EMBL/GenBank/DDBJ databases">
        <title>Shewanella sp. YLB-08 draft genomic sequence.</title>
        <authorList>
            <person name="Yu L."/>
        </authorList>
    </citation>
    <scope>NUCLEOTIDE SEQUENCE [LARGE SCALE GENOMIC DNA]</scope>
    <source>
        <strain evidence="2">JCM 20706</strain>
    </source>
</reference>
<evidence type="ECO:0000313" key="1">
    <source>
        <dbReference type="EMBL" id="TRY15906.1"/>
    </source>
</evidence>
<gene>
    <name evidence="1" type="ORF">FN961_02700</name>
</gene>
<proteinExistence type="predicted"/>
<dbReference type="OrthoDB" id="6395097at2"/>